<protein>
    <submittedName>
        <fullName evidence="1">Uncharacterized protein</fullName>
    </submittedName>
</protein>
<name>A0A1G8AGQ6_BACOV</name>
<evidence type="ECO:0000313" key="1">
    <source>
        <dbReference type="EMBL" id="SDH20164.1"/>
    </source>
</evidence>
<organism evidence="1 2">
    <name type="scientific">Bacteroides ovatus</name>
    <dbReference type="NCBI Taxonomy" id="28116"/>
    <lineage>
        <taxon>Bacteria</taxon>
        <taxon>Pseudomonadati</taxon>
        <taxon>Bacteroidota</taxon>
        <taxon>Bacteroidia</taxon>
        <taxon>Bacteroidales</taxon>
        <taxon>Bacteroidaceae</taxon>
        <taxon>Bacteroides</taxon>
    </lineage>
</organism>
<dbReference type="EMBL" id="FNDO01000002">
    <property type="protein sequence ID" value="SDH20164.1"/>
    <property type="molecule type" value="Genomic_DNA"/>
</dbReference>
<accession>A0A1G8AGQ6</accession>
<dbReference type="Proteomes" id="UP000181870">
    <property type="component" value="Unassembled WGS sequence"/>
</dbReference>
<reference evidence="1 2" key="1">
    <citation type="submission" date="2016-10" db="EMBL/GenBank/DDBJ databases">
        <authorList>
            <person name="de Groot N.N."/>
        </authorList>
    </citation>
    <scope>NUCLEOTIDE SEQUENCE [LARGE SCALE GENOMIC DNA]</scope>
    <source>
        <strain evidence="1 2">NLAE-zl-C57</strain>
    </source>
</reference>
<evidence type="ECO:0000313" key="2">
    <source>
        <dbReference type="Proteomes" id="UP000181870"/>
    </source>
</evidence>
<dbReference type="AlphaFoldDB" id="A0A1G8AGQ6"/>
<proteinExistence type="predicted"/>
<dbReference type="RefSeq" id="WP_074635715.1">
    <property type="nucleotide sequence ID" value="NZ_FNDO01000002.1"/>
</dbReference>
<gene>
    <name evidence="1" type="ORF">SAMN05192582_1002177</name>
</gene>
<sequence length="131" mass="15135">MKPFIVSIKIPGKSKSHVALLPASFRLVAHSPADSDKVCVSFNDKSGTLIYITLYPETKDCKEYLRDMSEDQRKSVAQQSSDEIRNDILDFFSTNKDCNGEYKETTNLMLDDWRSYWEDHLDTIILDKMMD</sequence>